<keyword evidence="9" id="KW-1185">Reference proteome</keyword>
<feature type="transmembrane region" description="Helical" evidence="6">
    <location>
        <begin position="334"/>
        <end position="356"/>
    </location>
</feature>
<dbReference type="Proteomes" id="UP000664132">
    <property type="component" value="Unassembled WGS sequence"/>
</dbReference>
<evidence type="ECO:0000256" key="4">
    <source>
        <dbReference type="ARBA" id="ARBA00023136"/>
    </source>
</evidence>
<dbReference type="OrthoDB" id="18453at2759"/>
<dbReference type="PANTHER" id="PTHR23112:SF0">
    <property type="entry name" value="TRANSMEMBRANE PROTEIN 116"/>
    <property type="match status" value="1"/>
</dbReference>
<name>A0A8H7WB84_9HELO</name>
<proteinExistence type="predicted"/>
<feature type="transmembrane region" description="Helical" evidence="6">
    <location>
        <begin position="20"/>
        <end position="42"/>
    </location>
</feature>
<dbReference type="GO" id="GO:0007189">
    <property type="term" value="P:adenylate cyclase-activating G protein-coupled receptor signaling pathway"/>
    <property type="evidence" value="ECO:0007669"/>
    <property type="project" value="TreeGrafter"/>
</dbReference>
<accession>A0A8H7WB84</accession>
<feature type="transmembrane region" description="Helical" evidence="6">
    <location>
        <begin position="49"/>
        <end position="67"/>
    </location>
</feature>
<evidence type="ECO:0000256" key="1">
    <source>
        <dbReference type="ARBA" id="ARBA00004141"/>
    </source>
</evidence>
<gene>
    <name evidence="8" type="ORF">IFR04_005382</name>
</gene>
<feature type="compositionally biased region" description="Polar residues" evidence="5">
    <location>
        <begin position="293"/>
        <end position="308"/>
    </location>
</feature>
<comment type="subcellular location">
    <subcellularLocation>
        <location evidence="1">Membrane</location>
        <topology evidence="1">Multi-pass membrane protein</topology>
    </subcellularLocation>
</comment>
<feature type="transmembrane region" description="Helical" evidence="6">
    <location>
        <begin position="87"/>
        <end position="114"/>
    </location>
</feature>
<protein>
    <recommendedName>
        <fullName evidence="7">G-protein coupled receptors family 2 profile 2 domain-containing protein</fullName>
    </recommendedName>
</protein>
<evidence type="ECO:0000256" key="6">
    <source>
        <dbReference type="SAM" id="Phobius"/>
    </source>
</evidence>
<feature type="transmembrane region" description="Helical" evidence="6">
    <location>
        <begin position="376"/>
        <end position="396"/>
    </location>
</feature>
<sequence length="499" mass="56194">MFAKDLTEDTLWQLSVIERTASALSLVGICFIIGTFLFCQAFHKSINRLIFFASVGNFFTCAGTLISRDAISGTSVTNPTLCMTQAFLIQMFMPADALWAFVLAINVYLTFYWRYRAKHLKSLEKYYCFFCYGVTFLLAFILLWVKTEEKGPMYGNATLWCWISADWDHYRMYLFYGPVWAVCIATIGIYARLMVTLLSNYSILNGFSRRSPNRPIVPQSTAPITGIRTTDISFRTEPAVMHVAIPLDAIPDRNLNQYPRPPPPAARSYNCQITSGQTGPQGFPIDSKDEPNVTATEVPSRLNSTAGTADSGLSPGANPVFPDPLRNIGRADTALRVMGTVALFFFFIMLITWIPSSANRLYSVVHPKRVSLPLEYAASCVLPLQGFWNCIIYILMSKHSCKQTWASIKDRRNWKWTAQDFTDVLKDAFIEHYIFDHPRDEASMNYYSPDSTVHGVSSRPYTPRVFHPEDDSITLLESLEGSRISSSGPASGRPDTNRV</sequence>
<dbReference type="EMBL" id="JAFJYH010000064">
    <property type="protein sequence ID" value="KAG4421543.1"/>
    <property type="molecule type" value="Genomic_DNA"/>
</dbReference>
<dbReference type="Gene3D" id="1.20.1070.10">
    <property type="entry name" value="Rhodopsin 7-helix transmembrane proteins"/>
    <property type="match status" value="1"/>
</dbReference>
<evidence type="ECO:0000256" key="5">
    <source>
        <dbReference type="SAM" id="MobiDB-lite"/>
    </source>
</evidence>
<evidence type="ECO:0000313" key="8">
    <source>
        <dbReference type="EMBL" id="KAG4421543.1"/>
    </source>
</evidence>
<keyword evidence="4 6" id="KW-0472">Membrane</keyword>
<feature type="region of interest" description="Disordered" evidence="5">
    <location>
        <begin position="254"/>
        <end position="273"/>
    </location>
</feature>
<reference evidence="8" key="1">
    <citation type="submission" date="2021-02" db="EMBL/GenBank/DDBJ databases">
        <title>Genome sequence Cadophora malorum strain M34.</title>
        <authorList>
            <person name="Stefanovic E."/>
            <person name="Vu D."/>
            <person name="Scully C."/>
            <person name="Dijksterhuis J."/>
            <person name="Roader J."/>
            <person name="Houbraken J."/>
        </authorList>
    </citation>
    <scope>NUCLEOTIDE SEQUENCE</scope>
    <source>
        <strain evidence="8">M34</strain>
    </source>
</reference>
<evidence type="ECO:0000259" key="7">
    <source>
        <dbReference type="PROSITE" id="PS50261"/>
    </source>
</evidence>
<dbReference type="GO" id="GO:0004930">
    <property type="term" value="F:G protein-coupled receptor activity"/>
    <property type="evidence" value="ECO:0007669"/>
    <property type="project" value="TreeGrafter"/>
</dbReference>
<keyword evidence="3 6" id="KW-1133">Transmembrane helix</keyword>
<feature type="transmembrane region" description="Helical" evidence="6">
    <location>
        <begin position="126"/>
        <end position="145"/>
    </location>
</feature>
<dbReference type="InterPro" id="IPR017981">
    <property type="entry name" value="GPCR_2-like_7TM"/>
</dbReference>
<dbReference type="GO" id="GO:0005886">
    <property type="term" value="C:plasma membrane"/>
    <property type="evidence" value="ECO:0007669"/>
    <property type="project" value="TreeGrafter"/>
</dbReference>
<feature type="transmembrane region" description="Helical" evidence="6">
    <location>
        <begin position="179"/>
        <end position="204"/>
    </location>
</feature>
<organism evidence="8 9">
    <name type="scientific">Cadophora malorum</name>
    <dbReference type="NCBI Taxonomy" id="108018"/>
    <lineage>
        <taxon>Eukaryota</taxon>
        <taxon>Fungi</taxon>
        <taxon>Dikarya</taxon>
        <taxon>Ascomycota</taxon>
        <taxon>Pezizomycotina</taxon>
        <taxon>Leotiomycetes</taxon>
        <taxon>Helotiales</taxon>
        <taxon>Ploettnerulaceae</taxon>
        <taxon>Cadophora</taxon>
    </lineage>
</organism>
<evidence type="ECO:0000256" key="3">
    <source>
        <dbReference type="ARBA" id="ARBA00022989"/>
    </source>
</evidence>
<dbReference type="Pfam" id="PF05462">
    <property type="entry name" value="Dicty_CAR"/>
    <property type="match status" value="1"/>
</dbReference>
<evidence type="ECO:0000256" key="2">
    <source>
        <dbReference type="ARBA" id="ARBA00022692"/>
    </source>
</evidence>
<feature type="domain" description="G-protein coupled receptors family 2 profile 2" evidence="7">
    <location>
        <begin position="14"/>
        <end position="199"/>
    </location>
</feature>
<comment type="caution">
    <text evidence="8">The sequence shown here is derived from an EMBL/GenBank/DDBJ whole genome shotgun (WGS) entry which is preliminary data.</text>
</comment>
<dbReference type="PANTHER" id="PTHR23112">
    <property type="entry name" value="G PROTEIN-COUPLED RECEPTOR 157-RELATED"/>
    <property type="match status" value="1"/>
</dbReference>
<evidence type="ECO:0000313" key="9">
    <source>
        <dbReference type="Proteomes" id="UP000664132"/>
    </source>
</evidence>
<dbReference type="AlphaFoldDB" id="A0A8H7WB84"/>
<dbReference type="SUPFAM" id="SSF81321">
    <property type="entry name" value="Family A G protein-coupled receptor-like"/>
    <property type="match status" value="1"/>
</dbReference>
<keyword evidence="2 6" id="KW-0812">Transmembrane</keyword>
<dbReference type="GO" id="GO:0007166">
    <property type="term" value="P:cell surface receptor signaling pathway"/>
    <property type="evidence" value="ECO:0007669"/>
    <property type="project" value="InterPro"/>
</dbReference>
<dbReference type="PROSITE" id="PS50261">
    <property type="entry name" value="G_PROTEIN_RECEP_F2_4"/>
    <property type="match status" value="1"/>
</dbReference>
<feature type="region of interest" description="Disordered" evidence="5">
    <location>
        <begin position="278"/>
        <end position="318"/>
    </location>
</feature>